<accession>A0ABM9W5A4</accession>
<dbReference type="Gene3D" id="3.10.180.10">
    <property type="entry name" value="2,3-Dihydroxybiphenyl 1,2-Dioxygenase, domain 1"/>
    <property type="match status" value="1"/>
</dbReference>
<dbReference type="PANTHER" id="PTHR36503">
    <property type="entry name" value="BLR2520 PROTEIN"/>
    <property type="match status" value="1"/>
</dbReference>
<sequence>MNRINLIALGVRDIKKSRAFYRDGLGFATCNNEEDPQIVFFNNGGTKLELYPLEELARDINEANPPAISNGFSGITLAYNAKSKEEVDSIFSKIEGIGGSIVKQPQLVFWGGYSGYFRDLDGYYWEVAYADSWKFDENDMLIIEG</sequence>
<proteinExistence type="predicted"/>
<gene>
    <name evidence="2" type="ORF">SSPH_02899</name>
</gene>
<evidence type="ECO:0000313" key="2">
    <source>
        <dbReference type="EMBL" id="CVK20232.1"/>
    </source>
</evidence>
<evidence type="ECO:0000313" key="3">
    <source>
        <dbReference type="Proteomes" id="UP000245702"/>
    </source>
</evidence>
<evidence type="ECO:0000259" key="1">
    <source>
        <dbReference type="PROSITE" id="PS51819"/>
    </source>
</evidence>
<dbReference type="InterPro" id="IPR004360">
    <property type="entry name" value="Glyas_Fos-R_dOase_dom"/>
</dbReference>
<feature type="domain" description="VOC" evidence="1">
    <location>
        <begin position="3"/>
        <end position="130"/>
    </location>
</feature>
<dbReference type="PANTHER" id="PTHR36503:SF1">
    <property type="entry name" value="BLR2520 PROTEIN"/>
    <property type="match status" value="1"/>
</dbReference>
<organism evidence="2 3">
    <name type="scientific">Sporomusa sphaeroides DSM 2875</name>
    <dbReference type="NCBI Taxonomy" id="1337886"/>
    <lineage>
        <taxon>Bacteria</taxon>
        <taxon>Bacillati</taxon>
        <taxon>Bacillota</taxon>
        <taxon>Negativicutes</taxon>
        <taxon>Selenomonadales</taxon>
        <taxon>Sporomusaceae</taxon>
        <taxon>Sporomusa</taxon>
    </lineage>
</organism>
<dbReference type="InterPro" id="IPR037523">
    <property type="entry name" value="VOC_core"/>
</dbReference>
<dbReference type="CDD" id="cd07251">
    <property type="entry name" value="VOC_like"/>
    <property type="match status" value="1"/>
</dbReference>
<dbReference type="Pfam" id="PF00903">
    <property type="entry name" value="Glyoxalase"/>
    <property type="match status" value="1"/>
</dbReference>
<name>A0ABM9W5A4_9FIRM</name>
<dbReference type="PROSITE" id="PS51819">
    <property type="entry name" value="VOC"/>
    <property type="match status" value="1"/>
</dbReference>
<comment type="caution">
    <text evidence="2">The sequence shown here is derived from an EMBL/GenBank/DDBJ whole genome shotgun (WGS) entry which is preliminary data.</text>
</comment>
<protein>
    <submittedName>
        <fullName evidence="2">Glyoxalase-like domain protein</fullName>
    </submittedName>
</protein>
<dbReference type="InterPro" id="IPR029068">
    <property type="entry name" value="Glyas_Bleomycin-R_OHBP_Dase"/>
</dbReference>
<dbReference type="RefSeq" id="WP_075756105.1">
    <property type="nucleotide sequence ID" value="NZ_CP146991.1"/>
</dbReference>
<dbReference type="SUPFAM" id="SSF54593">
    <property type="entry name" value="Glyoxalase/Bleomycin resistance protein/Dihydroxybiphenyl dioxygenase"/>
    <property type="match status" value="1"/>
</dbReference>
<reference evidence="2 3" key="1">
    <citation type="submission" date="2016-01" db="EMBL/GenBank/DDBJ databases">
        <authorList>
            <person name="Brown R."/>
        </authorList>
    </citation>
    <scope>NUCLEOTIDE SEQUENCE [LARGE SCALE GENOMIC DNA]</scope>
    <source>
        <strain evidence="2">Sporomusa sphaeroides DSM 2875</strain>
    </source>
</reference>
<keyword evidence="3" id="KW-1185">Reference proteome</keyword>
<dbReference type="EMBL" id="FCOW01000016">
    <property type="protein sequence ID" value="CVK20232.1"/>
    <property type="molecule type" value="Genomic_DNA"/>
</dbReference>
<dbReference type="Proteomes" id="UP000245702">
    <property type="component" value="Unassembled WGS sequence"/>
</dbReference>